<feature type="domain" description="Peptidase M1 membrane alanine aminopeptidase" evidence="19">
    <location>
        <begin position="1"/>
        <end position="59"/>
    </location>
</feature>
<dbReference type="AlphaFoldDB" id="A0A2S2P0U8"/>
<evidence type="ECO:0000259" key="20">
    <source>
        <dbReference type="Pfam" id="PF11838"/>
    </source>
</evidence>
<comment type="cofactor">
    <cofactor evidence="2">
        <name>Zn(2+)</name>
        <dbReference type="ChEBI" id="CHEBI:29105"/>
    </cofactor>
</comment>
<dbReference type="GO" id="GO:0005737">
    <property type="term" value="C:cytoplasm"/>
    <property type="evidence" value="ECO:0007669"/>
    <property type="project" value="TreeGrafter"/>
</dbReference>
<evidence type="ECO:0000256" key="8">
    <source>
        <dbReference type="ARBA" id="ARBA00022622"/>
    </source>
</evidence>
<dbReference type="EC" id="3.4.11.2" evidence="5"/>
<evidence type="ECO:0000256" key="4">
    <source>
        <dbReference type="ARBA" id="ARBA00010136"/>
    </source>
</evidence>
<keyword evidence="11" id="KW-0732">Signal</keyword>
<evidence type="ECO:0000256" key="13">
    <source>
        <dbReference type="ARBA" id="ARBA00022833"/>
    </source>
</evidence>
<dbReference type="Pfam" id="PF11838">
    <property type="entry name" value="ERAP1_C"/>
    <property type="match status" value="1"/>
</dbReference>
<name>A0A2S2P0U8_SCHGA</name>
<comment type="similarity">
    <text evidence="4">Belongs to the peptidase M1 family.</text>
</comment>
<evidence type="ECO:0000256" key="1">
    <source>
        <dbReference type="ARBA" id="ARBA00000098"/>
    </source>
</evidence>
<evidence type="ECO:0000256" key="15">
    <source>
        <dbReference type="ARBA" id="ARBA00023136"/>
    </source>
</evidence>
<keyword evidence="18" id="KW-0449">Lipoprotein</keyword>
<keyword evidence="7" id="KW-1003">Cell membrane</keyword>
<proteinExistence type="inferred from homology"/>
<keyword evidence="17" id="KW-0325">Glycoprotein</keyword>
<dbReference type="FunFam" id="1.25.50.20:FF:000001">
    <property type="entry name" value="Aminopeptidase"/>
    <property type="match status" value="1"/>
</dbReference>
<evidence type="ECO:0000256" key="11">
    <source>
        <dbReference type="ARBA" id="ARBA00022729"/>
    </source>
</evidence>
<dbReference type="FunFam" id="2.60.40.1910:FF:000008">
    <property type="entry name" value="Aminopeptidase"/>
    <property type="match status" value="1"/>
</dbReference>
<dbReference type="PANTHER" id="PTHR11533">
    <property type="entry name" value="PROTEASE M1 ZINC METALLOPROTEASE"/>
    <property type="match status" value="1"/>
</dbReference>
<feature type="domain" description="ERAP1-like C-terminal" evidence="20">
    <location>
        <begin position="140"/>
        <end position="466"/>
    </location>
</feature>
<dbReference type="GO" id="GO:0070006">
    <property type="term" value="F:metalloaminopeptidase activity"/>
    <property type="evidence" value="ECO:0007669"/>
    <property type="project" value="TreeGrafter"/>
</dbReference>
<dbReference type="GO" id="GO:0006508">
    <property type="term" value="P:proteolysis"/>
    <property type="evidence" value="ECO:0007669"/>
    <property type="project" value="UniProtKB-KW"/>
</dbReference>
<accession>A0A2S2P0U8</accession>
<evidence type="ECO:0000256" key="2">
    <source>
        <dbReference type="ARBA" id="ARBA00001947"/>
    </source>
</evidence>
<dbReference type="InterPro" id="IPR050344">
    <property type="entry name" value="Peptidase_M1_aminopeptidases"/>
</dbReference>
<evidence type="ECO:0000256" key="16">
    <source>
        <dbReference type="ARBA" id="ARBA00023157"/>
    </source>
</evidence>
<keyword evidence="10" id="KW-0479">Metal-binding</keyword>
<evidence type="ECO:0000256" key="14">
    <source>
        <dbReference type="ARBA" id="ARBA00023049"/>
    </source>
</evidence>
<keyword evidence="8" id="KW-0336">GPI-anchor</keyword>
<evidence type="ECO:0000256" key="12">
    <source>
        <dbReference type="ARBA" id="ARBA00022801"/>
    </source>
</evidence>
<dbReference type="InterPro" id="IPR027268">
    <property type="entry name" value="Peptidase_M4/M1_CTD_sf"/>
</dbReference>
<dbReference type="Gene3D" id="1.10.390.10">
    <property type="entry name" value="Neutral Protease Domain 2"/>
    <property type="match status" value="1"/>
</dbReference>
<reference evidence="21" key="1">
    <citation type="submission" date="2018-04" db="EMBL/GenBank/DDBJ databases">
        <title>Transcriptome of Schizaphis graminum biotype I.</title>
        <authorList>
            <person name="Scully E.D."/>
            <person name="Geib S.M."/>
            <person name="Palmer N.A."/>
            <person name="Koch K."/>
            <person name="Bradshaw J."/>
            <person name="Heng-Moss T."/>
            <person name="Sarath G."/>
        </authorList>
    </citation>
    <scope>NUCLEOTIDE SEQUENCE</scope>
</reference>
<evidence type="ECO:0000259" key="19">
    <source>
        <dbReference type="Pfam" id="PF01433"/>
    </source>
</evidence>
<keyword evidence="14" id="KW-0482">Metalloprotease</keyword>
<dbReference type="EMBL" id="GGMR01010385">
    <property type="protein sequence ID" value="MBY23004.1"/>
    <property type="molecule type" value="Transcribed_RNA"/>
</dbReference>
<keyword evidence="13" id="KW-0862">Zinc</keyword>
<dbReference type="Gene3D" id="2.60.40.1910">
    <property type="match status" value="1"/>
</dbReference>
<dbReference type="SUPFAM" id="SSF55486">
    <property type="entry name" value="Metalloproteases ('zincins'), catalytic domain"/>
    <property type="match status" value="1"/>
</dbReference>
<dbReference type="InterPro" id="IPR014782">
    <property type="entry name" value="Peptidase_M1_dom"/>
</dbReference>
<keyword evidence="21" id="KW-0031">Aminopeptidase</keyword>
<evidence type="ECO:0000313" key="21">
    <source>
        <dbReference type="EMBL" id="MBY23004.1"/>
    </source>
</evidence>
<protein>
    <recommendedName>
        <fullName evidence="6">Aminopeptidase N</fullName>
        <ecNumber evidence="5">3.4.11.2</ecNumber>
    </recommendedName>
</protein>
<evidence type="ECO:0000256" key="5">
    <source>
        <dbReference type="ARBA" id="ARBA00012564"/>
    </source>
</evidence>
<dbReference type="GO" id="GO:0042277">
    <property type="term" value="F:peptide binding"/>
    <property type="evidence" value="ECO:0007669"/>
    <property type="project" value="TreeGrafter"/>
</dbReference>
<dbReference type="GO" id="GO:0005886">
    <property type="term" value="C:plasma membrane"/>
    <property type="evidence" value="ECO:0007669"/>
    <property type="project" value="UniProtKB-SubCell"/>
</dbReference>
<dbReference type="GO" id="GO:0098552">
    <property type="term" value="C:side of membrane"/>
    <property type="evidence" value="ECO:0007669"/>
    <property type="project" value="UniProtKB-KW"/>
</dbReference>
<dbReference type="InterPro" id="IPR024571">
    <property type="entry name" value="ERAP1-like_C_dom"/>
</dbReference>
<evidence type="ECO:0000256" key="3">
    <source>
        <dbReference type="ARBA" id="ARBA00004609"/>
    </source>
</evidence>
<evidence type="ECO:0000256" key="18">
    <source>
        <dbReference type="ARBA" id="ARBA00023288"/>
    </source>
</evidence>
<comment type="subcellular location">
    <subcellularLocation>
        <location evidence="3">Cell membrane</location>
        <topology evidence="3">Lipid-anchor</topology>
        <topology evidence="3">GPI-anchor</topology>
    </subcellularLocation>
</comment>
<dbReference type="Gene3D" id="1.25.50.20">
    <property type="match status" value="1"/>
</dbReference>
<evidence type="ECO:0000256" key="9">
    <source>
        <dbReference type="ARBA" id="ARBA00022670"/>
    </source>
</evidence>
<dbReference type="PANTHER" id="PTHR11533:SF253">
    <property type="entry name" value="AMINOPEPTIDASE-RELATED"/>
    <property type="match status" value="1"/>
</dbReference>
<gene>
    <name evidence="21" type="primary">Anpep_0</name>
    <name evidence="21" type="ORF">g.124770</name>
</gene>
<dbReference type="Pfam" id="PF01433">
    <property type="entry name" value="Peptidase_M1"/>
    <property type="match status" value="1"/>
</dbReference>
<keyword evidence="12" id="KW-0378">Hydrolase</keyword>
<evidence type="ECO:0000256" key="17">
    <source>
        <dbReference type="ARBA" id="ARBA00023180"/>
    </source>
</evidence>
<comment type="catalytic activity">
    <reaction evidence="1">
        <text>Release of an N-terminal amino acid, Xaa-|-Yaa- from a peptide, amide or arylamide. Xaa is preferably Ala, but may be most amino acids including Pro (slow action). When a terminal hydrophobic residue is followed by a prolyl residue, the two may be released as an intact Xaa-Pro dipeptide.</text>
        <dbReference type="EC" id="3.4.11.2"/>
    </reaction>
</comment>
<dbReference type="GO" id="GO:0005615">
    <property type="term" value="C:extracellular space"/>
    <property type="evidence" value="ECO:0007669"/>
    <property type="project" value="TreeGrafter"/>
</dbReference>
<keyword evidence="16" id="KW-1015">Disulfide bond</keyword>
<evidence type="ECO:0000256" key="7">
    <source>
        <dbReference type="ARBA" id="ARBA00022475"/>
    </source>
</evidence>
<keyword evidence="15" id="KW-0472">Membrane</keyword>
<evidence type="ECO:0000256" key="6">
    <source>
        <dbReference type="ARBA" id="ARBA00015611"/>
    </source>
</evidence>
<dbReference type="GO" id="GO:0008270">
    <property type="term" value="F:zinc ion binding"/>
    <property type="evidence" value="ECO:0007669"/>
    <property type="project" value="InterPro"/>
</dbReference>
<dbReference type="GO" id="GO:0043171">
    <property type="term" value="P:peptide catabolic process"/>
    <property type="evidence" value="ECO:0007669"/>
    <property type="project" value="TreeGrafter"/>
</dbReference>
<sequence>MMNMFLGENTFKQGIRNYIDKHKFSNAEQDDLWNSLTEEAHRQGTLDKNLTVKLIMDTWTLKTGYPVLKVVRDYSADTVTLSQERFLTVKSNDTDKNSCWWIPLTMTTSTEADFNQTKAKSWLNCENNNLTLPLAKDNEWVIYNMQMAGIFRVSYDTRNWMGIISMLNDPNKYKTIHKLNRVQLIDDSFSFAQIGDLDYGITFQLLKYLKHEKEYTPWMAALDGFGPINKLMKRTPNQGVFQNYMQRMLSSVYSEFRDMTVELNGFEQIRFKNLVTAEACRHRIKDCTEQALDLFSKWMKTTDPDKNNILPRELKPIIYCQAIKYGGVDEWDFLWERYQRSNVGSEKAKLLSALGCSSETWLLNRYLNWSLDNSIIRKQDAITVFYSVASSDVGFYVAKDFLYRKISDISEYFQPRGDRVGRYVKVIGSQMKTKEELDEIQSFINKSSAYLKGADLTINQTIETIKINTEWTTKFYHKIINHMV</sequence>
<dbReference type="GO" id="GO:0016285">
    <property type="term" value="F:alanyl aminopeptidase activity"/>
    <property type="evidence" value="ECO:0007669"/>
    <property type="project" value="UniProtKB-EC"/>
</dbReference>
<keyword evidence="9" id="KW-0645">Protease</keyword>
<evidence type="ECO:0000256" key="10">
    <source>
        <dbReference type="ARBA" id="ARBA00022723"/>
    </source>
</evidence>
<organism evidence="21">
    <name type="scientific">Schizaphis graminum</name>
    <name type="common">Green bug aphid</name>
    <dbReference type="NCBI Taxonomy" id="13262"/>
    <lineage>
        <taxon>Eukaryota</taxon>
        <taxon>Metazoa</taxon>
        <taxon>Ecdysozoa</taxon>
        <taxon>Arthropoda</taxon>
        <taxon>Hexapoda</taxon>
        <taxon>Insecta</taxon>
        <taxon>Pterygota</taxon>
        <taxon>Neoptera</taxon>
        <taxon>Paraneoptera</taxon>
        <taxon>Hemiptera</taxon>
        <taxon>Sternorrhyncha</taxon>
        <taxon>Aphidomorpha</taxon>
        <taxon>Aphidoidea</taxon>
        <taxon>Aphididae</taxon>
        <taxon>Aphidini</taxon>
        <taxon>Schizaphis</taxon>
    </lineage>
</organism>